<evidence type="ECO:0000256" key="1">
    <source>
        <dbReference type="SAM" id="Phobius"/>
    </source>
</evidence>
<sequence>MDSDLAMVVGIVLAVLSIPSILSAVTDRRSPRASAITILIAGGLIVFALRENPRRYSFENLPEVFVSVAADFLP</sequence>
<evidence type="ECO:0000313" key="2">
    <source>
        <dbReference type="EMBL" id="WCE70077.1"/>
    </source>
</evidence>
<dbReference type="AlphaFoldDB" id="A0AAX3LNW1"/>
<gene>
    <name evidence="2" type="ORF">PL336_14995</name>
</gene>
<reference evidence="2" key="1">
    <citation type="submission" date="2023-01" db="EMBL/GenBank/DDBJ databases">
        <title>Comparative genomic analysis of cold water coral derived Sulfitobacter faviae: insights into their metabolism and habitat adaptation.</title>
        <authorList>
            <person name="Guo Y."/>
            <person name="Lin S."/>
            <person name="Huang Z."/>
            <person name="Tang K."/>
            <person name="Wang X."/>
        </authorList>
    </citation>
    <scope>NUCLEOTIDE SEQUENCE</scope>
    <source>
        <strain evidence="2">SCSIO W_1865</strain>
    </source>
</reference>
<evidence type="ECO:0000313" key="3">
    <source>
        <dbReference type="Proteomes" id="UP001210770"/>
    </source>
</evidence>
<dbReference type="RefSeq" id="WP_271688385.1">
    <property type="nucleotide sequence ID" value="NZ_CP116423.1"/>
</dbReference>
<keyword evidence="1" id="KW-0472">Membrane</keyword>
<dbReference type="EMBL" id="CP116423">
    <property type="protein sequence ID" value="WCE70077.1"/>
    <property type="molecule type" value="Genomic_DNA"/>
</dbReference>
<dbReference type="Proteomes" id="UP001210770">
    <property type="component" value="Chromosome"/>
</dbReference>
<name>A0AAX3LNW1_9RHOB</name>
<evidence type="ECO:0008006" key="4">
    <source>
        <dbReference type="Google" id="ProtNLM"/>
    </source>
</evidence>
<keyword evidence="1" id="KW-0812">Transmembrane</keyword>
<feature type="transmembrane region" description="Helical" evidence="1">
    <location>
        <begin position="33"/>
        <end position="49"/>
    </location>
</feature>
<protein>
    <recommendedName>
        <fullName evidence="4">50S ribosomal protein L35</fullName>
    </recommendedName>
</protein>
<organism evidence="2 3">
    <name type="scientific">Sulfitobacter faviae</name>
    <dbReference type="NCBI Taxonomy" id="1775881"/>
    <lineage>
        <taxon>Bacteria</taxon>
        <taxon>Pseudomonadati</taxon>
        <taxon>Pseudomonadota</taxon>
        <taxon>Alphaproteobacteria</taxon>
        <taxon>Rhodobacterales</taxon>
        <taxon>Roseobacteraceae</taxon>
        <taxon>Sulfitobacter</taxon>
    </lineage>
</organism>
<keyword evidence="1" id="KW-1133">Transmembrane helix</keyword>
<proteinExistence type="predicted"/>
<accession>A0AAX3LNW1</accession>